<keyword evidence="3" id="KW-1185">Reference proteome</keyword>
<proteinExistence type="predicted"/>
<dbReference type="AlphaFoldDB" id="A0AAN8WIC7"/>
<protein>
    <submittedName>
        <fullName evidence="2">Uncharacterized protein</fullName>
    </submittedName>
</protein>
<feature type="region of interest" description="Disordered" evidence="1">
    <location>
        <begin position="33"/>
        <end position="70"/>
    </location>
</feature>
<reference evidence="2 3" key="1">
    <citation type="submission" date="2023-11" db="EMBL/GenBank/DDBJ databases">
        <title>Halocaridina rubra genome assembly.</title>
        <authorList>
            <person name="Smith C."/>
        </authorList>
    </citation>
    <scope>NUCLEOTIDE SEQUENCE [LARGE SCALE GENOMIC DNA]</scope>
    <source>
        <strain evidence="2">EP-1</strain>
        <tissue evidence="2">Whole</tissue>
    </source>
</reference>
<dbReference type="Proteomes" id="UP001381693">
    <property type="component" value="Unassembled WGS sequence"/>
</dbReference>
<feature type="compositionally biased region" description="Basic and acidic residues" evidence="1">
    <location>
        <begin position="305"/>
        <end position="315"/>
    </location>
</feature>
<feature type="region of interest" description="Disordered" evidence="1">
    <location>
        <begin position="288"/>
        <end position="348"/>
    </location>
</feature>
<feature type="compositionally biased region" description="Acidic residues" evidence="1">
    <location>
        <begin position="45"/>
        <end position="54"/>
    </location>
</feature>
<gene>
    <name evidence="2" type="ORF">SK128_025875</name>
</gene>
<name>A0AAN8WIC7_HALRR</name>
<dbReference type="EMBL" id="JAXCGZ010023189">
    <property type="protein sequence ID" value="KAK7015858.1"/>
    <property type="molecule type" value="Genomic_DNA"/>
</dbReference>
<feature type="compositionally biased region" description="Polar residues" evidence="1">
    <location>
        <begin position="238"/>
        <end position="249"/>
    </location>
</feature>
<feature type="compositionally biased region" description="Basic residues" evidence="1">
    <location>
        <begin position="112"/>
        <end position="121"/>
    </location>
</feature>
<sequence length="348" mass="38565">CPIPLDSTAEPVSVDDFIPDEGRLDQAFLSDIATTLTKDPTPPSVEEDSDDECDGNPMVSGIEVDLDPDDLNLGSNIAVVAEDPKDAEEDLEDFGFSVGIKRHSDKAPKSVSRTKPKSLRRKSSDSQNRDSDSDGVGNVPDFSMHNIQSLANGKQNLVPTSATLHPALAFSIETEKKESDAKKDEILDNWLSSEETTIANPYVSTSSAMPDGALADSDDEEEGSMTEICKDQGKINHYSCSTSRSDSPLESSERKKKNKKKDREKKEKFLFAIILELLTPEVLISAIPLQEDEKVNKKSKKKSKDKKEKESDGDKKKKKKRREKEKDDLEEFFGASPEKEFDEAYEAI</sequence>
<feature type="compositionally biased region" description="Basic residues" evidence="1">
    <location>
        <begin position="254"/>
        <end position="263"/>
    </location>
</feature>
<feature type="compositionally biased region" description="Basic and acidic residues" evidence="1">
    <location>
        <begin position="122"/>
        <end position="132"/>
    </location>
</feature>
<evidence type="ECO:0000313" key="2">
    <source>
        <dbReference type="EMBL" id="KAK7015858.1"/>
    </source>
</evidence>
<evidence type="ECO:0000256" key="1">
    <source>
        <dbReference type="SAM" id="MobiDB-lite"/>
    </source>
</evidence>
<feature type="region of interest" description="Disordered" evidence="1">
    <location>
        <begin position="97"/>
        <end position="147"/>
    </location>
</feature>
<feature type="non-terminal residue" evidence="2">
    <location>
        <position position="1"/>
    </location>
</feature>
<evidence type="ECO:0000313" key="3">
    <source>
        <dbReference type="Proteomes" id="UP001381693"/>
    </source>
</evidence>
<feature type="region of interest" description="Disordered" evidence="1">
    <location>
        <begin position="201"/>
        <end position="264"/>
    </location>
</feature>
<organism evidence="2 3">
    <name type="scientific">Halocaridina rubra</name>
    <name type="common">Hawaiian red shrimp</name>
    <dbReference type="NCBI Taxonomy" id="373956"/>
    <lineage>
        <taxon>Eukaryota</taxon>
        <taxon>Metazoa</taxon>
        <taxon>Ecdysozoa</taxon>
        <taxon>Arthropoda</taxon>
        <taxon>Crustacea</taxon>
        <taxon>Multicrustacea</taxon>
        <taxon>Malacostraca</taxon>
        <taxon>Eumalacostraca</taxon>
        <taxon>Eucarida</taxon>
        <taxon>Decapoda</taxon>
        <taxon>Pleocyemata</taxon>
        <taxon>Caridea</taxon>
        <taxon>Atyoidea</taxon>
        <taxon>Atyidae</taxon>
        <taxon>Halocaridina</taxon>
    </lineage>
</organism>
<accession>A0AAN8WIC7</accession>
<comment type="caution">
    <text evidence="2">The sequence shown here is derived from an EMBL/GenBank/DDBJ whole genome shotgun (WGS) entry which is preliminary data.</text>
</comment>